<feature type="active site" description="Nucleophile" evidence="9">
    <location>
        <position position="180"/>
    </location>
</feature>
<dbReference type="EC" id="2.3.1.1" evidence="9"/>
<dbReference type="eggNOG" id="COG1364">
    <property type="taxonomic scope" value="Bacteria"/>
</dbReference>
<keyword evidence="4 9" id="KW-0028">Amino-acid biosynthesis</keyword>
<feature type="site" description="Involved in the stabilization of negative charge on the oxyanion by the formation of the oxyanion hole" evidence="9">
    <location>
        <position position="106"/>
    </location>
</feature>
<dbReference type="Pfam" id="PF01960">
    <property type="entry name" value="ArgJ"/>
    <property type="match status" value="1"/>
</dbReference>
<dbReference type="InterPro" id="IPR016117">
    <property type="entry name" value="ArgJ-like_dom_sf"/>
</dbReference>
<comment type="catalytic activity">
    <reaction evidence="8 9">
        <text>N(2)-acetyl-L-ornithine + L-glutamate = N-acetyl-L-glutamate + L-ornithine</text>
        <dbReference type="Rhea" id="RHEA:15349"/>
        <dbReference type="ChEBI" id="CHEBI:29985"/>
        <dbReference type="ChEBI" id="CHEBI:44337"/>
        <dbReference type="ChEBI" id="CHEBI:46911"/>
        <dbReference type="ChEBI" id="CHEBI:57805"/>
        <dbReference type="EC" id="2.3.1.35"/>
    </reaction>
</comment>
<dbReference type="GO" id="GO:0006526">
    <property type="term" value="P:L-arginine biosynthetic process"/>
    <property type="evidence" value="ECO:0007669"/>
    <property type="project" value="UniProtKB-UniRule"/>
</dbReference>
<comment type="subunit">
    <text evidence="2 9">Heterotetramer of two alpha and two beta chains.</text>
</comment>
<dbReference type="GO" id="GO:0004042">
    <property type="term" value="F:L-glutamate N-acetyltransferase activity"/>
    <property type="evidence" value="ECO:0007669"/>
    <property type="project" value="UniProtKB-UniRule"/>
</dbReference>
<dbReference type="Proteomes" id="UP000008561">
    <property type="component" value="Chromosome"/>
</dbReference>
<dbReference type="EMBL" id="CP000859">
    <property type="protein sequence ID" value="ABW65869.1"/>
    <property type="molecule type" value="Genomic_DNA"/>
</dbReference>
<dbReference type="SUPFAM" id="SSF56266">
    <property type="entry name" value="DmpA/ArgJ-like"/>
    <property type="match status" value="1"/>
</dbReference>
<comment type="pathway">
    <text evidence="9">Amino-acid biosynthesis; L-arginine biosynthesis; N(2)-acetyl-L-ornithine from L-glutamate: step 1/4.</text>
</comment>
<comment type="similarity">
    <text evidence="1 9">Belongs to the ArgJ family.</text>
</comment>
<dbReference type="GO" id="GO:0006592">
    <property type="term" value="P:ornithine biosynthetic process"/>
    <property type="evidence" value="ECO:0007669"/>
    <property type="project" value="TreeGrafter"/>
</dbReference>
<dbReference type="GO" id="GO:0004358">
    <property type="term" value="F:L-glutamate N-acetyltransferase activity, acting on acetyl-L-ornithine as donor"/>
    <property type="evidence" value="ECO:0007669"/>
    <property type="project" value="UniProtKB-UniRule"/>
</dbReference>
<proteinExistence type="inferred from homology"/>
<dbReference type="PANTHER" id="PTHR23100:SF0">
    <property type="entry name" value="ARGININE BIOSYNTHESIS BIFUNCTIONAL PROTEIN ARGJ, MITOCHONDRIAL"/>
    <property type="match status" value="1"/>
</dbReference>
<evidence type="ECO:0000256" key="4">
    <source>
        <dbReference type="ARBA" id="ARBA00022605"/>
    </source>
</evidence>
<dbReference type="STRING" id="96561.Dole_0059"/>
<feature type="binding site" evidence="9">
    <location>
        <position position="393"/>
    </location>
    <ligand>
        <name>substrate</name>
    </ligand>
</feature>
<evidence type="ECO:0000256" key="3">
    <source>
        <dbReference type="ARBA" id="ARBA00022571"/>
    </source>
</evidence>
<feature type="binding site" evidence="9">
    <location>
        <position position="142"/>
    </location>
    <ligand>
        <name>substrate</name>
    </ligand>
</feature>
<dbReference type="PANTHER" id="PTHR23100">
    <property type="entry name" value="ARGININE BIOSYNTHESIS BIFUNCTIONAL PROTEIN ARGJ"/>
    <property type="match status" value="1"/>
</dbReference>
<keyword evidence="6 9" id="KW-0068">Autocatalytic cleavage</keyword>
<keyword evidence="9" id="KW-0511">Multifunctional enzyme</keyword>
<reference evidence="10 11" key="1">
    <citation type="submission" date="2007-10" db="EMBL/GenBank/DDBJ databases">
        <title>Complete sequence of Desulfococcus oleovorans Hxd3.</title>
        <authorList>
            <consortium name="US DOE Joint Genome Institute"/>
            <person name="Copeland A."/>
            <person name="Lucas S."/>
            <person name="Lapidus A."/>
            <person name="Barry K."/>
            <person name="Glavina del Rio T."/>
            <person name="Dalin E."/>
            <person name="Tice H."/>
            <person name="Pitluck S."/>
            <person name="Kiss H."/>
            <person name="Brettin T."/>
            <person name="Bruce D."/>
            <person name="Detter J.C."/>
            <person name="Han C."/>
            <person name="Schmutz J."/>
            <person name="Larimer F."/>
            <person name="Land M."/>
            <person name="Hauser L."/>
            <person name="Kyrpides N."/>
            <person name="Kim E."/>
            <person name="Wawrik B."/>
            <person name="Richardson P."/>
        </authorList>
    </citation>
    <scope>NUCLEOTIDE SEQUENCE [LARGE SCALE GENOMIC DNA]</scope>
    <source>
        <strain evidence="11">DSM 6200 / JCM 39069 / Hxd3</strain>
    </source>
</reference>
<evidence type="ECO:0000256" key="9">
    <source>
        <dbReference type="HAMAP-Rule" id="MF_01106"/>
    </source>
</evidence>
<organism evidence="10 11">
    <name type="scientific">Desulfosudis oleivorans (strain DSM 6200 / JCM 39069 / Hxd3)</name>
    <name type="common">Desulfococcus oleovorans</name>
    <dbReference type="NCBI Taxonomy" id="96561"/>
    <lineage>
        <taxon>Bacteria</taxon>
        <taxon>Pseudomonadati</taxon>
        <taxon>Thermodesulfobacteriota</taxon>
        <taxon>Desulfobacteria</taxon>
        <taxon>Desulfobacterales</taxon>
        <taxon>Desulfosudaceae</taxon>
        <taxon>Desulfosudis</taxon>
    </lineage>
</organism>
<gene>
    <name evidence="9" type="primary">argJ</name>
    <name evidence="10" type="ordered locus">Dole_0059</name>
</gene>
<evidence type="ECO:0000256" key="2">
    <source>
        <dbReference type="ARBA" id="ARBA00011475"/>
    </source>
</evidence>
<keyword evidence="3 9" id="KW-0055">Arginine biosynthesis</keyword>
<comment type="pathway">
    <text evidence="9">Amino-acid biosynthesis; L-arginine biosynthesis; L-ornithine and N-acetyl-L-glutamate from L-glutamate and N(2)-acetyl-L-ornithine (cyclic): step 1/1.</text>
</comment>
<keyword evidence="11" id="KW-1185">Reference proteome</keyword>
<dbReference type="CDD" id="cd02152">
    <property type="entry name" value="OAT"/>
    <property type="match status" value="1"/>
</dbReference>
<feature type="binding site" evidence="9">
    <location>
        <position position="388"/>
    </location>
    <ligand>
        <name>substrate</name>
    </ligand>
</feature>
<dbReference type="MEROPS" id="T05.002"/>
<dbReference type="EC" id="2.3.1.35" evidence="9"/>
<feature type="chain" id="PRO_5023390799" description="Arginine biosynthesis bifunctional protein ArgJ beta chain" evidence="9">
    <location>
        <begin position="180"/>
        <end position="393"/>
    </location>
</feature>
<dbReference type="HOGENOM" id="CLU_027172_1_0_7"/>
<dbReference type="KEGG" id="dol:Dole_0059"/>
<dbReference type="Gene3D" id="3.10.20.340">
    <property type="entry name" value="ArgJ beta chain, C-terminal domain"/>
    <property type="match status" value="1"/>
</dbReference>
<evidence type="ECO:0000256" key="8">
    <source>
        <dbReference type="ARBA" id="ARBA00049439"/>
    </source>
</evidence>
<keyword evidence="5 9" id="KW-0808">Transferase</keyword>
<dbReference type="NCBIfam" id="TIGR00120">
    <property type="entry name" value="ArgJ"/>
    <property type="match status" value="1"/>
</dbReference>
<feature type="binding site" evidence="9">
    <location>
        <position position="180"/>
    </location>
    <ligand>
        <name>substrate</name>
    </ligand>
</feature>
<evidence type="ECO:0000256" key="6">
    <source>
        <dbReference type="ARBA" id="ARBA00022813"/>
    </source>
</evidence>
<dbReference type="FunFam" id="3.60.70.12:FF:000001">
    <property type="entry name" value="Arginine biosynthesis bifunctional protein ArgJ, chloroplastic"/>
    <property type="match status" value="1"/>
</dbReference>
<evidence type="ECO:0000256" key="1">
    <source>
        <dbReference type="ARBA" id="ARBA00006774"/>
    </source>
</evidence>
<sequence length="393" mass="40589">MECPGFQWAGVCAGIKNLKKKDLGLLVSDTPAAVAAVFTANRVKAAPVLLDMERVASGRCRAIVANSGNANCCTGDAGMAAALAMTKAVAEALGIDEALVLVASTGVIGAPMPTETITGAVPGLVKALRPDGLPDFSESILTTDRFAKSALRNVRLENGTTVTVCATAKGAGMIRPDMATMLCFVCTDLQADTDALSGMLSVAVDRSFNRITVDGDTSTNDTVFLMAGGASGAGLQTDADRQGFQQALDDVLTELARMMVTDGEGATKLVEVRVKGAKSDADARRVADTVANSSLVKTAFFGQDANWGRIMAAAGRAGVDLSPDAVDIFFDDVQMVKNGMGCGPEAERKASGVLKQPTICLGIDLNTGGTGAATVLTCDLSIEYVKINADYRT</sequence>
<dbReference type="UniPathway" id="UPA00068">
    <property type="reaction ID" value="UER00106"/>
</dbReference>
<dbReference type="GO" id="GO:0005737">
    <property type="term" value="C:cytoplasm"/>
    <property type="evidence" value="ECO:0007669"/>
    <property type="project" value="UniProtKB-SubCell"/>
</dbReference>
<dbReference type="InterPro" id="IPR042195">
    <property type="entry name" value="ArgJ_beta_C"/>
</dbReference>
<feature type="binding site" evidence="9">
    <location>
        <position position="264"/>
    </location>
    <ligand>
        <name>substrate</name>
    </ligand>
</feature>
<feature type="site" description="Involved in the stabilization of negative charge on the oxyanion by the formation of the oxyanion hole" evidence="9">
    <location>
        <position position="105"/>
    </location>
</feature>
<comment type="catalytic activity">
    <reaction evidence="9">
        <text>L-glutamate + acetyl-CoA = N-acetyl-L-glutamate + CoA + H(+)</text>
        <dbReference type="Rhea" id="RHEA:24292"/>
        <dbReference type="ChEBI" id="CHEBI:15378"/>
        <dbReference type="ChEBI" id="CHEBI:29985"/>
        <dbReference type="ChEBI" id="CHEBI:44337"/>
        <dbReference type="ChEBI" id="CHEBI:57287"/>
        <dbReference type="ChEBI" id="CHEBI:57288"/>
        <dbReference type="EC" id="2.3.1.1"/>
    </reaction>
</comment>
<feature type="site" description="Cleavage; by autolysis" evidence="9">
    <location>
        <begin position="179"/>
        <end position="180"/>
    </location>
</feature>
<dbReference type="OrthoDB" id="9804242at2"/>
<keyword evidence="7 9" id="KW-0012">Acyltransferase</keyword>
<dbReference type="NCBIfam" id="NF003802">
    <property type="entry name" value="PRK05388.1"/>
    <property type="match status" value="1"/>
</dbReference>
<name>A8ZRV2_DESOH</name>
<evidence type="ECO:0000313" key="10">
    <source>
        <dbReference type="EMBL" id="ABW65869.1"/>
    </source>
</evidence>
<dbReference type="HAMAP" id="MF_01106">
    <property type="entry name" value="ArgJ"/>
    <property type="match status" value="1"/>
</dbReference>
<dbReference type="Gene3D" id="3.60.70.12">
    <property type="entry name" value="L-amino peptidase D-ALA esterase/amidase"/>
    <property type="match status" value="1"/>
</dbReference>
<comment type="subcellular location">
    <subcellularLocation>
        <location evidence="9">Cytoplasm</location>
    </subcellularLocation>
</comment>
<evidence type="ECO:0000256" key="5">
    <source>
        <dbReference type="ARBA" id="ARBA00022679"/>
    </source>
</evidence>
<evidence type="ECO:0000313" key="11">
    <source>
        <dbReference type="Proteomes" id="UP000008561"/>
    </source>
</evidence>
<evidence type="ECO:0000256" key="7">
    <source>
        <dbReference type="ARBA" id="ARBA00023315"/>
    </source>
</evidence>
<keyword evidence="9" id="KW-0963">Cytoplasm</keyword>
<feature type="binding site" evidence="9">
    <location>
        <position position="169"/>
    </location>
    <ligand>
        <name>substrate</name>
    </ligand>
</feature>
<dbReference type="InterPro" id="IPR002813">
    <property type="entry name" value="Arg_biosynth_ArgJ"/>
</dbReference>
<feature type="chain" id="PRO_5023390800" description="Arginine biosynthesis bifunctional protein ArgJ alpha chain" evidence="9">
    <location>
        <begin position="1"/>
        <end position="179"/>
    </location>
</feature>
<dbReference type="FunFam" id="3.10.20.340:FF:000001">
    <property type="entry name" value="Arginine biosynthesis bifunctional protein ArgJ, chloroplastic"/>
    <property type="match status" value="1"/>
</dbReference>
<protein>
    <recommendedName>
        <fullName evidence="9">Arginine biosynthesis bifunctional protein ArgJ</fullName>
    </recommendedName>
    <domain>
        <recommendedName>
            <fullName evidence="9">Glutamate N-acetyltransferase</fullName>
            <ecNumber evidence="9">2.3.1.35</ecNumber>
        </recommendedName>
        <alternativeName>
            <fullName evidence="9">Ornithine acetyltransferase</fullName>
            <shortName evidence="9">OATase</shortName>
        </alternativeName>
        <alternativeName>
            <fullName evidence="9">Ornithine transacetylase</fullName>
        </alternativeName>
    </domain>
    <domain>
        <recommendedName>
            <fullName evidence="9">Amino-acid acetyltransferase</fullName>
            <ecNumber evidence="9">2.3.1.1</ecNumber>
        </recommendedName>
        <alternativeName>
            <fullName evidence="9">N-acetylglutamate synthase</fullName>
            <shortName evidence="9">AGSase</shortName>
        </alternativeName>
    </domain>
    <component>
        <recommendedName>
            <fullName evidence="9">Arginine biosynthesis bifunctional protein ArgJ alpha chain</fullName>
        </recommendedName>
    </component>
    <component>
        <recommendedName>
            <fullName evidence="9">Arginine biosynthesis bifunctional protein ArgJ beta chain</fullName>
        </recommendedName>
    </component>
</protein>
<dbReference type="AlphaFoldDB" id="A8ZRV2"/>
<comment type="function">
    <text evidence="9">Catalyzes two activities which are involved in the cyclic version of arginine biosynthesis: the synthesis of N-acetylglutamate from glutamate and acetyl-CoA as the acetyl donor, and of ornithine by transacetylation between N(2)-acetylornithine and glutamate.</text>
</comment>
<accession>A8ZRV2</accession>